<proteinExistence type="predicted"/>
<accession>A0ABP0GKT2</accession>
<evidence type="ECO:0000313" key="4">
    <source>
        <dbReference type="Proteomes" id="UP001642483"/>
    </source>
</evidence>
<dbReference type="Proteomes" id="UP001642483">
    <property type="component" value="Unassembled WGS sequence"/>
</dbReference>
<keyword evidence="1" id="KW-0863">Zinc-finger</keyword>
<evidence type="ECO:0000313" key="3">
    <source>
        <dbReference type="EMBL" id="CAK8691608.1"/>
    </source>
</evidence>
<dbReference type="InterPro" id="IPR036236">
    <property type="entry name" value="Znf_C2H2_sf"/>
</dbReference>
<dbReference type="EMBL" id="CAWYQH010000119">
    <property type="protein sequence ID" value="CAK8691608.1"/>
    <property type="molecule type" value="Genomic_DNA"/>
</dbReference>
<sequence>MPGVSHVINQKKHRFARSYDYLLLHHQTMECHPDNMRVDVLLKAISDMVSQEFKSMRLDMQIEETKETETMNNAMSHRINITTISVRSQTMECHPVGIQVDVLLKTISDMISQQFKSMRQDMRKEFVKMQESMEDVISTLLAEIKKTGTVYNAMPVEETSQTTVLKSDISLNIEDVYSEKAPVFPLVEVIKEEPLLLEEYEVSQPEIVDPNISMLNKFPPQSDIGVNATVKIVKPQSRVARNIDEEFSDSVEMNLNKSTSIEGTNAYKVDAQLLVRNNKEKHFSCNFCDRSFKCKRNLKVHLRTHTDNMRVDVLFKAISDLISQEFKSMRLDMQMEETKGTETMNNAMSHRRSITTISVR</sequence>
<evidence type="ECO:0000256" key="1">
    <source>
        <dbReference type="PROSITE-ProRule" id="PRU00042"/>
    </source>
</evidence>
<organism evidence="3 4">
    <name type="scientific">Clavelina lepadiformis</name>
    <name type="common">Light-bulb sea squirt</name>
    <name type="synonym">Ascidia lepadiformis</name>
    <dbReference type="NCBI Taxonomy" id="159417"/>
    <lineage>
        <taxon>Eukaryota</taxon>
        <taxon>Metazoa</taxon>
        <taxon>Chordata</taxon>
        <taxon>Tunicata</taxon>
        <taxon>Ascidiacea</taxon>
        <taxon>Aplousobranchia</taxon>
        <taxon>Clavelinidae</taxon>
        <taxon>Clavelina</taxon>
    </lineage>
</organism>
<keyword evidence="1" id="KW-0479">Metal-binding</keyword>
<keyword evidence="4" id="KW-1185">Reference proteome</keyword>
<gene>
    <name evidence="3" type="ORF">CVLEPA_LOCUS24373</name>
</gene>
<keyword evidence="1" id="KW-0862">Zinc</keyword>
<dbReference type="Gene3D" id="3.30.160.60">
    <property type="entry name" value="Classic Zinc Finger"/>
    <property type="match status" value="1"/>
</dbReference>
<dbReference type="InterPro" id="IPR013087">
    <property type="entry name" value="Znf_C2H2_type"/>
</dbReference>
<feature type="domain" description="C2H2-type" evidence="2">
    <location>
        <begin position="283"/>
        <end position="310"/>
    </location>
</feature>
<dbReference type="PROSITE" id="PS50157">
    <property type="entry name" value="ZINC_FINGER_C2H2_2"/>
    <property type="match status" value="1"/>
</dbReference>
<dbReference type="SUPFAM" id="SSF57667">
    <property type="entry name" value="beta-beta-alpha zinc fingers"/>
    <property type="match status" value="1"/>
</dbReference>
<comment type="caution">
    <text evidence="3">The sequence shown here is derived from an EMBL/GenBank/DDBJ whole genome shotgun (WGS) entry which is preliminary data.</text>
</comment>
<reference evidence="3 4" key="1">
    <citation type="submission" date="2024-02" db="EMBL/GenBank/DDBJ databases">
        <authorList>
            <person name="Daric V."/>
            <person name="Darras S."/>
        </authorList>
    </citation>
    <scope>NUCLEOTIDE SEQUENCE [LARGE SCALE GENOMIC DNA]</scope>
</reference>
<dbReference type="PROSITE" id="PS00028">
    <property type="entry name" value="ZINC_FINGER_C2H2_1"/>
    <property type="match status" value="1"/>
</dbReference>
<name>A0ABP0GKT2_CLALP</name>
<evidence type="ECO:0000259" key="2">
    <source>
        <dbReference type="PROSITE" id="PS50157"/>
    </source>
</evidence>
<dbReference type="SMART" id="SM00355">
    <property type="entry name" value="ZnF_C2H2"/>
    <property type="match status" value="1"/>
</dbReference>
<protein>
    <recommendedName>
        <fullName evidence="2">C2H2-type domain-containing protein</fullName>
    </recommendedName>
</protein>